<dbReference type="RefSeq" id="XP_068349513.1">
    <property type="nucleotide sequence ID" value="XM_068495217.1"/>
</dbReference>
<dbReference type="AlphaFoldDB" id="A0A1J4JB44"/>
<accession>A0A1J4JB44</accession>
<proteinExistence type="predicted"/>
<feature type="region of interest" description="Disordered" evidence="1">
    <location>
        <begin position="1"/>
        <end position="25"/>
    </location>
</feature>
<organism evidence="2 3">
    <name type="scientific">Tritrichomonas foetus</name>
    <dbReference type="NCBI Taxonomy" id="1144522"/>
    <lineage>
        <taxon>Eukaryota</taxon>
        <taxon>Metamonada</taxon>
        <taxon>Parabasalia</taxon>
        <taxon>Tritrichomonadida</taxon>
        <taxon>Tritrichomonadidae</taxon>
        <taxon>Tritrichomonas</taxon>
    </lineage>
</organism>
<name>A0A1J4JB44_9EUKA</name>
<gene>
    <name evidence="2" type="ORF">TRFO_10057</name>
</gene>
<feature type="compositionally biased region" description="Low complexity" evidence="1">
    <location>
        <begin position="1"/>
        <end position="22"/>
    </location>
</feature>
<evidence type="ECO:0000256" key="1">
    <source>
        <dbReference type="SAM" id="MobiDB-lite"/>
    </source>
</evidence>
<reference evidence="2" key="1">
    <citation type="submission" date="2016-10" db="EMBL/GenBank/DDBJ databases">
        <authorList>
            <person name="Benchimol M."/>
            <person name="Almeida L.G."/>
            <person name="Vasconcelos A.T."/>
            <person name="Perreira-Neves A."/>
            <person name="Rosa I.A."/>
            <person name="Tasca T."/>
            <person name="Bogo M.R."/>
            <person name="de Souza W."/>
        </authorList>
    </citation>
    <scope>NUCLEOTIDE SEQUENCE [LARGE SCALE GENOMIC DNA]</scope>
    <source>
        <strain evidence="2">K</strain>
    </source>
</reference>
<dbReference type="Proteomes" id="UP000179807">
    <property type="component" value="Unassembled WGS sequence"/>
</dbReference>
<dbReference type="VEuPathDB" id="TrichDB:TRFO_10057"/>
<comment type="caution">
    <text evidence="2">The sequence shown here is derived from an EMBL/GenBank/DDBJ whole genome shotgun (WGS) entry which is preliminary data.</text>
</comment>
<protein>
    <submittedName>
        <fullName evidence="2">Uncharacterized protein</fullName>
    </submittedName>
</protein>
<keyword evidence="3" id="KW-1185">Reference proteome</keyword>
<evidence type="ECO:0000313" key="2">
    <source>
        <dbReference type="EMBL" id="OHS96376.1"/>
    </source>
</evidence>
<dbReference type="GeneID" id="94829921"/>
<sequence>MKSGRTFSTFSGSSRSTRSSKSTKADFDKFKKDFVLKQKESQFHKDALDSCYERARENQVSPLDPEVMAMTAAYRKNKAREEYKKSQNMKSATPTKMTIQLSIFSSNKPPTTPGNFFDDFLSNSIHSTANSGLGFSKFATPSKSFRGSVSPLATIKSVPLSHSRHTSVSSSPRL</sequence>
<evidence type="ECO:0000313" key="3">
    <source>
        <dbReference type="Proteomes" id="UP000179807"/>
    </source>
</evidence>
<dbReference type="EMBL" id="MLAK01001182">
    <property type="protein sequence ID" value="OHS96376.1"/>
    <property type="molecule type" value="Genomic_DNA"/>
</dbReference>